<evidence type="ECO:0000259" key="2">
    <source>
        <dbReference type="PROSITE" id="PS50887"/>
    </source>
</evidence>
<dbReference type="EMBL" id="JBBGZA010000001">
    <property type="protein sequence ID" value="MEJ5095548.1"/>
    <property type="molecule type" value="Genomic_DNA"/>
</dbReference>
<feature type="domain" description="GGDEF" evidence="2">
    <location>
        <begin position="153"/>
        <end position="293"/>
    </location>
</feature>
<dbReference type="Proteomes" id="UP001380365">
    <property type="component" value="Unassembled WGS sequence"/>
</dbReference>
<dbReference type="SUPFAM" id="SSF141868">
    <property type="entry name" value="EAL domain-like"/>
    <property type="match status" value="1"/>
</dbReference>
<dbReference type="InterPro" id="IPR029787">
    <property type="entry name" value="Nucleotide_cyclase"/>
</dbReference>
<dbReference type="PROSITE" id="PS50887">
    <property type="entry name" value="GGDEF"/>
    <property type="match status" value="1"/>
</dbReference>
<comment type="caution">
    <text evidence="3">The sequence shown here is derived from an EMBL/GenBank/DDBJ whole genome shotgun (WGS) entry which is preliminary data.</text>
</comment>
<dbReference type="SMART" id="SM00267">
    <property type="entry name" value="GGDEF"/>
    <property type="match status" value="1"/>
</dbReference>
<dbReference type="PROSITE" id="PS50883">
    <property type="entry name" value="EAL"/>
    <property type="match status" value="1"/>
</dbReference>
<keyword evidence="4" id="KW-1185">Reference proteome</keyword>
<dbReference type="Pfam" id="PF00563">
    <property type="entry name" value="EAL"/>
    <property type="match status" value="1"/>
</dbReference>
<evidence type="ECO:0000313" key="3">
    <source>
        <dbReference type="EMBL" id="MEJ5095548.1"/>
    </source>
</evidence>
<dbReference type="CDD" id="cd01949">
    <property type="entry name" value="GGDEF"/>
    <property type="match status" value="1"/>
</dbReference>
<dbReference type="SMART" id="SM00052">
    <property type="entry name" value="EAL"/>
    <property type="match status" value="1"/>
</dbReference>
<dbReference type="Gene3D" id="3.30.70.270">
    <property type="match status" value="1"/>
</dbReference>
<accession>A0ABU8Q7U1</accession>
<dbReference type="CDD" id="cd01948">
    <property type="entry name" value="EAL"/>
    <property type="match status" value="1"/>
</dbReference>
<dbReference type="Gene3D" id="3.20.20.450">
    <property type="entry name" value="EAL domain"/>
    <property type="match status" value="1"/>
</dbReference>
<protein>
    <submittedName>
        <fullName evidence="3">EAL domain-containing protein</fullName>
    </submittedName>
</protein>
<dbReference type="InterPro" id="IPR001633">
    <property type="entry name" value="EAL_dom"/>
</dbReference>
<gene>
    <name evidence="3" type="ORF">WH159_13490</name>
</gene>
<dbReference type="Pfam" id="PF00990">
    <property type="entry name" value="GGDEF"/>
    <property type="match status" value="1"/>
</dbReference>
<reference evidence="3 4" key="1">
    <citation type="submission" date="2023-12" db="EMBL/GenBank/DDBJ databases">
        <title>Gut-associated functions are favored during microbiome assembly across C. elegans life.</title>
        <authorList>
            <person name="Zimmermann J."/>
        </authorList>
    </citation>
    <scope>NUCLEOTIDE SEQUENCE [LARGE SCALE GENOMIC DNA]</scope>
    <source>
        <strain evidence="3 4">JUb134</strain>
    </source>
</reference>
<sequence length="561" mass="59668">MLHAKSLKRRAIVFAACAGAVSFFLALLATTHGRLDALTASSALIPAVVCATMCWASAERHVSTTAGAVDEAILRLSKATRGDLQSPIPREVWSFVPSLARAMQALFEQLRTTLAAVERAAQIDTVTELPNRSHFQQLVEERLERLARMQPSPPAALLFLDLDRFKAVNDTYGHATGDLLLAQVGQRLRQAAEHLSGGLVEEQPIVGRLGGDEFNILLCGQAAKEPKRAALGILNVLAGAHRFHGGEIQAGASIGIAQWPVHGTSFLDLTRAADIAMYAAKAGGRGQVHAFDATLAAGLAARKALEQELRAGIDRGEFGLVFQPQVLAATGSVCGAEALVRWHHPDGMRLPGSFLPCAEETGLIIELGDRIVQDVAATIGRWHEKGIRHRLSVNISARELDHASFVRKLRDAVASAGAPASMLELELKESLLMGCSEDALDAVTLLRGDGASIALDDFGTGFSSIARLRELPIDRVKLDRALTIHVAQSEEARAIAQALVGLVHGLGCTAVAEGIESADQAKILRMIGCDVLQGYAIAAPMEEAAFLDWLGSPAAGRRLAS</sequence>
<name>A0ABU8Q7U1_9SPHN</name>
<dbReference type="SUPFAM" id="SSF55073">
    <property type="entry name" value="Nucleotide cyclase"/>
    <property type="match status" value="1"/>
</dbReference>
<dbReference type="InterPro" id="IPR052155">
    <property type="entry name" value="Biofilm_reg_signaling"/>
</dbReference>
<dbReference type="PANTHER" id="PTHR44757">
    <property type="entry name" value="DIGUANYLATE CYCLASE DGCP"/>
    <property type="match status" value="1"/>
</dbReference>
<dbReference type="InterPro" id="IPR000160">
    <property type="entry name" value="GGDEF_dom"/>
</dbReference>
<dbReference type="PANTHER" id="PTHR44757:SF2">
    <property type="entry name" value="BIOFILM ARCHITECTURE MAINTENANCE PROTEIN MBAA"/>
    <property type="match status" value="1"/>
</dbReference>
<feature type="domain" description="EAL" evidence="1">
    <location>
        <begin position="302"/>
        <end position="554"/>
    </location>
</feature>
<dbReference type="RefSeq" id="WP_239555487.1">
    <property type="nucleotide sequence ID" value="NZ_JBBGZA010000001.1"/>
</dbReference>
<dbReference type="NCBIfam" id="TIGR00254">
    <property type="entry name" value="GGDEF"/>
    <property type="match status" value="1"/>
</dbReference>
<proteinExistence type="predicted"/>
<evidence type="ECO:0000313" key="4">
    <source>
        <dbReference type="Proteomes" id="UP001380365"/>
    </source>
</evidence>
<dbReference type="InterPro" id="IPR043128">
    <property type="entry name" value="Rev_trsase/Diguanyl_cyclase"/>
</dbReference>
<dbReference type="InterPro" id="IPR035919">
    <property type="entry name" value="EAL_sf"/>
</dbReference>
<evidence type="ECO:0000259" key="1">
    <source>
        <dbReference type="PROSITE" id="PS50883"/>
    </source>
</evidence>
<organism evidence="3 4">
    <name type="scientific">Sphingomonas molluscorum</name>
    <dbReference type="NCBI Taxonomy" id="418184"/>
    <lineage>
        <taxon>Bacteria</taxon>
        <taxon>Pseudomonadati</taxon>
        <taxon>Pseudomonadota</taxon>
        <taxon>Alphaproteobacteria</taxon>
        <taxon>Sphingomonadales</taxon>
        <taxon>Sphingomonadaceae</taxon>
        <taxon>Sphingomonas</taxon>
    </lineage>
</organism>